<dbReference type="NCBIfam" id="NF009492">
    <property type="entry name" value="PRK12853.1-3"/>
    <property type="match status" value="1"/>
</dbReference>
<dbReference type="Pfam" id="PF02781">
    <property type="entry name" value="G6PD_C"/>
    <property type="match status" value="1"/>
</dbReference>
<evidence type="ECO:0000259" key="8">
    <source>
        <dbReference type="Pfam" id="PF02781"/>
    </source>
</evidence>
<feature type="domain" description="Glucose-6-phosphate dehydrogenase NAD-binding" evidence="7">
    <location>
        <begin position="39"/>
        <end position="203"/>
    </location>
</feature>
<keyword evidence="3" id="KW-0521">NADP</keyword>
<dbReference type="InterPro" id="IPR001282">
    <property type="entry name" value="G6P_DH"/>
</dbReference>
<dbReference type="Gene3D" id="3.30.360.10">
    <property type="entry name" value="Dihydrodipicolinate Reductase, domain 2"/>
    <property type="match status" value="1"/>
</dbReference>
<dbReference type="PANTHER" id="PTHR23429">
    <property type="entry name" value="GLUCOSE-6-PHOSPHATE 1-DEHYDROGENASE G6PD"/>
    <property type="match status" value="1"/>
</dbReference>
<dbReference type="Gene3D" id="3.40.50.720">
    <property type="entry name" value="NAD(P)-binding Rossmann-like Domain"/>
    <property type="match status" value="1"/>
</dbReference>
<dbReference type="SUPFAM" id="SSF55347">
    <property type="entry name" value="Glyceraldehyde-3-phosphate dehydrogenase-like, C-terminal domain"/>
    <property type="match status" value="1"/>
</dbReference>
<evidence type="ECO:0000256" key="5">
    <source>
        <dbReference type="ARBA" id="ARBA00023277"/>
    </source>
</evidence>
<dbReference type="RefSeq" id="WP_279334786.1">
    <property type="nucleotide sequence ID" value="NZ_CP121682.1"/>
</dbReference>
<dbReference type="SUPFAM" id="SSF51735">
    <property type="entry name" value="NAD(P)-binding Rossmann-fold domains"/>
    <property type="match status" value="1"/>
</dbReference>
<dbReference type="PRINTS" id="PR00079">
    <property type="entry name" value="G6PDHDRGNASE"/>
</dbReference>
<evidence type="ECO:0000256" key="6">
    <source>
        <dbReference type="SAM" id="MobiDB-lite"/>
    </source>
</evidence>
<dbReference type="GO" id="GO:0004345">
    <property type="term" value="F:glucose-6-phosphate dehydrogenase activity"/>
    <property type="evidence" value="ECO:0007669"/>
    <property type="project" value="UniProtKB-EC"/>
</dbReference>
<feature type="region of interest" description="Disordered" evidence="6">
    <location>
        <begin position="1"/>
        <end position="32"/>
    </location>
</feature>
<evidence type="ECO:0000313" key="10">
    <source>
        <dbReference type="Proteomes" id="UP001216440"/>
    </source>
</evidence>
<evidence type="ECO:0000256" key="2">
    <source>
        <dbReference type="ARBA" id="ARBA00022526"/>
    </source>
</evidence>
<dbReference type="PANTHER" id="PTHR23429:SF0">
    <property type="entry name" value="GLUCOSE-6-PHOSPHATE 1-DEHYDROGENASE"/>
    <property type="match status" value="1"/>
</dbReference>
<evidence type="ECO:0000313" key="9">
    <source>
        <dbReference type="EMBL" id="WGD41710.1"/>
    </source>
</evidence>
<keyword evidence="4 9" id="KW-0560">Oxidoreductase</keyword>
<dbReference type="Proteomes" id="UP001216440">
    <property type="component" value="Chromosome"/>
</dbReference>
<accession>A0ABY8K4M4</accession>
<name>A0ABY8K4M4_9ACTN</name>
<evidence type="ECO:0000259" key="7">
    <source>
        <dbReference type="Pfam" id="PF00479"/>
    </source>
</evidence>
<dbReference type="InterPro" id="IPR036291">
    <property type="entry name" value="NAD(P)-bd_dom_sf"/>
</dbReference>
<dbReference type="PIRSF" id="PIRSF000110">
    <property type="entry name" value="G6PD"/>
    <property type="match status" value="1"/>
</dbReference>
<dbReference type="InterPro" id="IPR022674">
    <property type="entry name" value="G6P_DH_NAD-bd"/>
</dbReference>
<feature type="domain" description="Glucose-6-phosphate dehydrogenase C-terminal" evidence="8">
    <location>
        <begin position="207"/>
        <end position="484"/>
    </location>
</feature>
<gene>
    <name evidence="9" type="ORF">PYS65_16935</name>
</gene>
<evidence type="ECO:0000256" key="1">
    <source>
        <dbReference type="ARBA" id="ARBA00004937"/>
    </source>
</evidence>
<protein>
    <submittedName>
        <fullName evidence="9">Glucose-6-phosphate dehydrogenase</fullName>
        <ecNumber evidence="9">1.1.1.49</ecNumber>
    </submittedName>
</protein>
<evidence type="ECO:0000256" key="3">
    <source>
        <dbReference type="ARBA" id="ARBA00022857"/>
    </source>
</evidence>
<keyword evidence="5" id="KW-0119">Carbohydrate metabolism</keyword>
<dbReference type="EC" id="1.1.1.49" evidence="9"/>
<proteinExistence type="predicted"/>
<organism evidence="9 10">
    <name type="scientific">Streptomyces cathayae</name>
    <dbReference type="NCBI Taxonomy" id="3031124"/>
    <lineage>
        <taxon>Bacteria</taxon>
        <taxon>Bacillati</taxon>
        <taxon>Actinomycetota</taxon>
        <taxon>Actinomycetes</taxon>
        <taxon>Kitasatosporales</taxon>
        <taxon>Streptomycetaceae</taxon>
        <taxon>Streptomyces</taxon>
    </lineage>
</organism>
<keyword evidence="10" id="KW-1185">Reference proteome</keyword>
<comment type="pathway">
    <text evidence="1">Carbohydrate degradation; pentose phosphate pathway; D-ribulose 5-phosphate from D-glucose 6-phosphate (oxidative stage): step 1/3.</text>
</comment>
<sequence length="488" mass="52765">MSGADAPAGGSKSERAGRTGKQAGSEAGTESGQTQTLLILGARGDLTARLLLPGLGGLVASSSLTDLFLVGSDRGEQGDEAWQAVVAQAFAAGEASGPAVDTVVRNARYAAADATDEDDLRRLLECRRGRLTLYFALPAAVTVESCRALARIGVPDGTRLVLEKPFGTDAASATALNELLHGFMPEDHVHRVDHFLGMSTVLNILGVRFANRVIEPLLSAEHVEAVDIVFDETLGLEGRAGFYDVTGALRDMIQSHLLQVLAIAAMPPPSTLEQLEVRDSKAHILRATRVWDDRPERFSRRARYTAGTIDGRSLPSYVDEEGIDPARGTETLAEVVFAVDTWRWAGVPFRVRSGKAIGSPRQEVTFWFKAPRHVPDGLAGEVRANRLHIGLGPRRLQMDLNINGPGDPSTISPVTLDTRFGPGELFEYGEVLRGVLEDAKPLSVRDDMSVESWRIVQPVLDAWRDGRVPLEEYQAGSAGPAAWEDRRP</sequence>
<evidence type="ECO:0000256" key="4">
    <source>
        <dbReference type="ARBA" id="ARBA00023002"/>
    </source>
</evidence>
<reference evidence="9 10" key="1">
    <citation type="submission" date="2023-03" db="EMBL/GenBank/DDBJ databases">
        <authorList>
            <person name="Mo P."/>
        </authorList>
    </citation>
    <scope>NUCLEOTIDE SEQUENCE [LARGE SCALE GENOMIC DNA]</scope>
    <source>
        <strain evidence="9 10">HUAS 5</strain>
    </source>
</reference>
<keyword evidence="2" id="KW-0313">Glucose metabolism</keyword>
<dbReference type="InterPro" id="IPR022675">
    <property type="entry name" value="G6P_DH_C"/>
</dbReference>
<dbReference type="EMBL" id="CP121682">
    <property type="protein sequence ID" value="WGD41710.1"/>
    <property type="molecule type" value="Genomic_DNA"/>
</dbReference>
<dbReference type="Pfam" id="PF00479">
    <property type="entry name" value="G6PD_N"/>
    <property type="match status" value="1"/>
</dbReference>